<name>A0ACC2F3H2_DALPE</name>
<reference evidence="1" key="1">
    <citation type="submission" date="2021-05" db="EMBL/GenBank/DDBJ databases">
        <authorList>
            <person name="Pan Q."/>
            <person name="Jouanno E."/>
            <person name="Zahm M."/>
            <person name="Klopp C."/>
            <person name="Cabau C."/>
            <person name="Louis A."/>
            <person name="Berthelot C."/>
            <person name="Parey E."/>
            <person name="Roest Crollius H."/>
            <person name="Montfort J."/>
            <person name="Robinson-Rechavi M."/>
            <person name="Bouchez O."/>
            <person name="Lampietro C."/>
            <person name="Lopez Roques C."/>
            <person name="Donnadieu C."/>
            <person name="Postlethwait J."/>
            <person name="Bobe J."/>
            <person name="Dillon D."/>
            <person name="Chandos A."/>
            <person name="von Hippel F."/>
            <person name="Guiguen Y."/>
        </authorList>
    </citation>
    <scope>NUCLEOTIDE SEQUENCE</scope>
    <source>
        <strain evidence="1">YG-Jan2019</strain>
    </source>
</reference>
<comment type="caution">
    <text evidence="1">The sequence shown here is derived from an EMBL/GenBank/DDBJ whole genome shotgun (WGS) entry which is preliminary data.</text>
</comment>
<organism evidence="1 2">
    <name type="scientific">Dallia pectoralis</name>
    <name type="common">Alaska blackfish</name>
    <dbReference type="NCBI Taxonomy" id="75939"/>
    <lineage>
        <taxon>Eukaryota</taxon>
        <taxon>Metazoa</taxon>
        <taxon>Chordata</taxon>
        <taxon>Craniata</taxon>
        <taxon>Vertebrata</taxon>
        <taxon>Euteleostomi</taxon>
        <taxon>Actinopterygii</taxon>
        <taxon>Neopterygii</taxon>
        <taxon>Teleostei</taxon>
        <taxon>Protacanthopterygii</taxon>
        <taxon>Esociformes</taxon>
        <taxon>Umbridae</taxon>
        <taxon>Dallia</taxon>
    </lineage>
</organism>
<dbReference type="EMBL" id="CM055762">
    <property type="protein sequence ID" value="KAJ7985854.1"/>
    <property type="molecule type" value="Genomic_DNA"/>
</dbReference>
<dbReference type="Proteomes" id="UP001157502">
    <property type="component" value="Chromosome 35"/>
</dbReference>
<evidence type="ECO:0000313" key="2">
    <source>
        <dbReference type="Proteomes" id="UP001157502"/>
    </source>
</evidence>
<protein>
    <submittedName>
        <fullName evidence="1">Uncharacterized protein</fullName>
    </submittedName>
</protein>
<evidence type="ECO:0000313" key="1">
    <source>
        <dbReference type="EMBL" id="KAJ7985854.1"/>
    </source>
</evidence>
<accession>A0ACC2F3H2</accession>
<proteinExistence type="predicted"/>
<keyword evidence="2" id="KW-1185">Reference proteome</keyword>
<sequence>MTLQAVLCSNWARDACSIGVFTVFWMIRRRTGPGTKPHQESHHPPPSTRRQPGPRSHMANGNEAPLRDSGDRSTHLHTAARASGRSGFCLFMAHSCQCLCKGTVKERDEEA</sequence>
<gene>
    <name evidence="1" type="ORF">DPEC_G00344790</name>
</gene>